<gene>
    <name evidence="1" type="ORF">PG991_006958</name>
</gene>
<name>A0ABR1S020_9PEZI</name>
<sequence>MKVHLLLGSGCQPRRRWRRWKPILRGVKRDDFQNFMRKMLQWDSARRSTAGELFQDEWLQEQT</sequence>
<protein>
    <submittedName>
        <fullName evidence="1">Protein kinase-like protein</fullName>
    </submittedName>
</protein>
<comment type="caution">
    <text evidence="1">The sequence shown here is derived from an EMBL/GenBank/DDBJ whole genome shotgun (WGS) entry which is preliminary data.</text>
</comment>
<dbReference type="SUPFAM" id="SSF56112">
    <property type="entry name" value="Protein kinase-like (PK-like)"/>
    <property type="match status" value="1"/>
</dbReference>
<keyword evidence="2" id="KW-1185">Reference proteome</keyword>
<dbReference type="InterPro" id="IPR011009">
    <property type="entry name" value="Kinase-like_dom_sf"/>
</dbReference>
<organism evidence="1 2">
    <name type="scientific">Apiospora marii</name>
    <dbReference type="NCBI Taxonomy" id="335849"/>
    <lineage>
        <taxon>Eukaryota</taxon>
        <taxon>Fungi</taxon>
        <taxon>Dikarya</taxon>
        <taxon>Ascomycota</taxon>
        <taxon>Pezizomycotina</taxon>
        <taxon>Sordariomycetes</taxon>
        <taxon>Xylariomycetidae</taxon>
        <taxon>Amphisphaeriales</taxon>
        <taxon>Apiosporaceae</taxon>
        <taxon>Apiospora</taxon>
    </lineage>
</organism>
<proteinExistence type="predicted"/>
<dbReference type="Gene3D" id="1.10.510.10">
    <property type="entry name" value="Transferase(Phosphotransferase) domain 1"/>
    <property type="match status" value="1"/>
</dbReference>
<dbReference type="Proteomes" id="UP001396898">
    <property type="component" value="Unassembled WGS sequence"/>
</dbReference>
<accession>A0ABR1S020</accession>
<reference evidence="1 2" key="1">
    <citation type="submission" date="2023-01" db="EMBL/GenBank/DDBJ databases">
        <title>Analysis of 21 Apiospora genomes using comparative genomics revels a genus with tremendous synthesis potential of carbohydrate active enzymes and secondary metabolites.</title>
        <authorList>
            <person name="Sorensen T."/>
        </authorList>
    </citation>
    <scope>NUCLEOTIDE SEQUENCE [LARGE SCALE GENOMIC DNA]</scope>
    <source>
        <strain evidence="1 2">CBS 20057</strain>
    </source>
</reference>
<evidence type="ECO:0000313" key="1">
    <source>
        <dbReference type="EMBL" id="KAK8023077.1"/>
    </source>
</evidence>
<evidence type="ECO:0000313" key="2">
    <source>
        <dbReference type="Proteomes" id="UP001396898"/>
    </source>
</evidence>
<dbReference type="EMBL" id="JAQQWI010000009">
    <property type="protein sequence ID" value="KAK8023077.1"/>
    <property type="molecule type" value="Genomic_DNA"/>
</dbReference>